<feature type="domain" description="Integrase catalytic" evidence="3">
    <location>
        <begin position="71"/>
        <end position="235"/>
    </location>
</feature>
<dbReference type="AlphaFoldDB" id="A0A3M8A481"/>
<dbReference type="GO" id="GO:0005829">
    <property type="term" value="C:cytosol"/>
    <property type="evidence" value="ECO:0007669"/>
    <property type="project" value="TreeGrafter"/>
</dbReference>
<dbReference type="NCBIfam" id="NF033563">
    <property type="entry name" value="transpos_IS30"/>
    <property type="match status" value="1"/>
</dbReference>
<dbReference type="InterPro" id="IPR036397">
    <property type="entry name" value="RNaseH_sf"/>
</dbReference>
<dbReference type="InterPro" id="IPR053392">
    <property type="entry name" value="Transposase_IS30-like"/>
</dbReference>
<sequence>IASKLAQTWSPEQIAGRMSQECPEQKVSFKTMYRWLYQGFLVKGDTTVLRHKGKRRRPIETRGRFNVGKSIRQRPKEVRKRESFGHWERDTVVSSRGKSKACVATFAERKTRFYLAVKMPDRTSASMEKAFGFVAESLPKGSFQTATVDRGKEFACYERLESAHGVNIYFADPYSSWQRGTNENANGLLREFFPKGKDFAEVSEEELIQALELINNRPRKCLGWKTAYESFMEALSHLS</sequence>
<dbReference type="InterPro" id="IPR001584">
    <property type="entry name" value="Integrase_cat-core"/>
</dbReference>
<evidence type="ECO:0000256" key="1">
    <source>
        <dbReference type="ARBA" id="ARBA00002190"/>
    </source>
</evidence>
<dbReference type="RefSeq" id="WP_122953514.1">
    <property type="nucleotide sequence ID" value="NZ_RHHN01000126.1"/>
</dbReference>
<dbReference type="GO" id="GO:0015074">
    <property type="term" value="P:DNA integration"/>
    <property type="evidence" value="ECO:0007669"/>
    <property type="project" value="InterPro"/>
</dbReference>
<dbReference type="Pfam" id="PF00665">
    <property type="entry name" value="rve"/>
    <property type="match status" value="1"/>
</dbReference>
<dbReference type="Gene3D" id="3.30.420.10">
    <property type="entry name" value="Ribonuclease H-like superfamily/Ribonuclease H"/>
    <property type="match status" value="1"/>
</dbReference>
<dbReference type="PROSITE" id="PS01043">
    <property type="entry name" value="TRANSPOSASE_IS30"/>
    <property type="match status" value="1"/>
</dbReference>
<proteinExistence type="inferred from homology"/>
<accession>A0A3M8A481</accession>
<dbReference type="PROSITE" id="PS50994">
    <property type="entry name" value="INTEGRASE"/>
    <property type="match status" value="1"/>
</dbReference>
<dbReference type="PANTHER" id="PTHR10948:SF23">
    <property type="entry name" value="TRANSPOSASE INSI FOR INSERTION SEQUENCE ELEMENT IS30A-RELATED"/>
    <property type="match status" value="1"/>
</dbReference>
<evidence type="ECO:0000256" key="2">
    <source>
        <dbReference type="ARBA" id="ARBA00006363"/>
    </source>
</evidence>
<evidence type="ECO:0000313" key="4">
    <source>
        <dbReference type="EMBL" id="RNB45926.1"/>
    </source>
</evidence>
<dbReference type="InterPro" id="IPR001598">
    <property type="entry name" value="Transposase_IS30_CS"/>
</dbReference>
<dbReference type="SUPFAM" id="SSF53098">
    <property type="entry name" value="Ribonuclease H-like"/>
    <property type="match status" value="1"/>
</dbReference>
<gene>
    <name evidence="4" type="ORF">EB820_25435</name>
</gene>
<evidence type="ECO:0000259" key="3">
    <source>
        <dbReference type="PROSITE" id="PS50994"/>
    </source>
</evidence>
<organism evidence="4 5">
    <name type="scientific">Brevibacillus agri</name>
    <dbReference type="NCBI Taxonomy" id="51101"/>
    <lineage>
        <taxon>Bacteria</taxon>
        <taxon>Bacillati</taxon>
        <taxon>Bacillota</taxon>
        <taxon>Bacilli</taxon>
        <taxon>Bacillales</taxon>
        <taxon>Paenibacillaceae</taxon>
        <taxon>Brevibacillus</taxon>
    </lineage>
</organism>
<dbReference type="EMBL" id="RHHN01000126">
    <property type="protein sequence ID" value="RNB45926.1"/>
    <property type="molecule type" value="Genomic_DNA"/>
</dbReference>
<dbReference type="PANTHER" id="PTHR10948">
    <property type="entry name" value="TRANSPOSASE"/>
    <property type="match status" value="1"/>
</dbReference>
<dbReference type="InterPro" id="IPR051917">
    <property type="entry name" value="Transposase-Integrase"/>
</dbReference>
<dbReference type="GO" id="GO:0004803">
    <property type="term" value="F:transposase activity"/>
    <property type="evidence" value="ECO:0007669"/>
    <property type="project" value="InterPro"/>
</dbReference>
<dbReference type="InterPro" id="IPR012337">
    <property type="entry name" value="RNaseH-like_sf"/>
</dbReference>
<dbReference type="Proteomes" id="UP000276178">
    <property type="component" value="Unassembled WGS sequence"/>
</dbReference>
<comment type="similarity">
    <text evidence="2">Belongs to the transposase IS30 family.</text>
</comment>
<dbReference type="GO" id="GO:0006313">
    <property type="term" value="P:DNA transposition"/>
    <property type="evidence" value="ECO:0007669"/>
    <property type="project" value="InterPro"/>
</dbReference>
<name>A0A3M8A481_9BACL</name>
<dbReference type="GO" id="GO:0003677">
    <property type="term" value="F:DNA binding"/>
    <property type="evidence" value="ECO:0007669"/>
    <property type="project" value="InterPro"/>
</dbReference>
<protein>
    <submittedName>
        <fullName evidence="4">IS30 family transposase</fullName>
    </submittedName>
</protein>
<comment type="function">
    <text evidence="1">Required for the transposition of the insertion element.</text>
</comment>
<reference evidence="4 5" key="1">
    <citation type="submission" date="2018-10" db="EMBL/GenBank/DDBJ databases">
        <title>Phylogenomics of Brevibacillus.</title>
        <authorList>
            <person name="Dunlap C."/>
        </authorList>
    </citation>
    <scope>NUCLEOTIDE SEQUENCE [LARGE SCALE GENOMIC DNA]</scope>
    <source>
        <strain evidence="4 5">NRRL NRS 1219</strain>
    </source>
</reference>
<feature type="non-terminal residue" evidence="4">
    <location>
        <position position="1"/>
    </location>
</feature>
<comment type="caution">
    <text evidence="4">The sequence shown here is derived from an EMBL/GenBank/DDBJ whole genome shotgun (WGS) entry which is preliminary data.</text>
</comment>
<evidence type="ECO:0000313" key="5">
    <source>
        <dbReference type="Proteomes" id="UP000276178"/>
    </source>
</evidence>